<accession>A0A562PHS6</accession>
<dbReference type="InterPro" id="IPR011990">
    <property type="entry name" value="TPR-like_helical_dom_sf"/>
</dbReference>
<dbReference type="EMBL" id="CP046904">
    <property type="protein sequence ID" value="QGZ37660.1"/>
    <property type="molecule type" value="Genomic_DNA"/>
</dbReference>
<evidence type="ECO:0000313" key="2">
    <source>
        <dbReference type="EMBL" id="QGZ37660.1"/>
    </source>
</evidence>
<feature type="compositionally biased region" description="Low complexity" evidence="1">
    <location>
        <begin position="166"/>
        <end position="177"/>
    </location>
</feature>
<reference evidence="2 5" key="3">
    <citation type="submission" date="2019-12" db="EMBL/GenBank/DDBJ databases">
        <title>Draft Genome Sequences of Six Type Strains of the Genus Massilia.</title>
        <authorList>
            <person name="Miess H."/>
            <person name="Frediansyah A."/>
            <person name="Goeker M."/>
            <person name="Gross H."/>
        </authorList>
    </citation>
    <scope>NUCLEOTIDE SEQUENCE [LARGE SCALE GENOMIC DNA]</scope>
    <source>
        <strain evidence="2 5">DSM 26639</strain>
    </source>
</reference>
<proteinExistence type="predicted"/>
<reference evidence="3" key="2">
    <citation type="submission" date="2019-07" db="EMBL/GenBank/DDBJ databases">
        <authorList>
            <person name="Whitman W."/>
            <person name="Huntemann M."/>
            <person name="Clum A."/>
            <person name="Pillay M."/>
            <person name="Palaniappan K."/>
            <person name="Varghese N."/>
            <person name="Mikhailova N."/>
            <person name="Stamatis D."/>
            <person name="Reddy T."/>
            <person name="Daum C."/>
            <person name="Shapiro N."/>
            <person name="Ivanova N."/>
            <person name="Kyrpides N."/>
            <person name="Woyke T."/>
        </authorList>
    </citation>
    <scope>NUCLEOTIDE SEQUENCE</scope>
    <source>
        <strain evidence="3">CGMCC 1.10685</strain>
    </source>
</reference>
<evidence type="ECO:0000256" key="1">
    <source>
        <dbReference type="SAM" id="MobiDB-lite"/>
    </source>
</evidence>
<dbReference type="SUPFAM" id="SSF48452">
    <property type="entry name" value="TPR-like"/>
    <property type="match status" value="1"/>
</dbReference>
<dbReference type="Proteomes" id="UP000315112">
    <property type="component" value="Unassembled WGS sequence"/>
</dbReference>
<evidence type="ECO:0000313" key="5">
    <source>
        <dbReference type="Proteomes" id="UP000437862"/>
    </source>
</evidence>
<dbReference type="AlphaFoldDB" id="A0A562PHS6"/>
<gene>
    <name evidence="2" type="ORF">GO485_00375</name>
    <name evidence="3" type="ORF">IP92_04495</name>
</gene>
<organism evidence="3 4">
    <name type="scientific">Pseudoduganella flava</name>
    <dbReference type="NCBI Taxonomy" id="871742"/>
    <lineage>
        <taxon>Bacteria</taxon>
        <taxon>Pseudomonadati</taxon>
        <taxon>Pseudomonadota</taxon>
        <taxon>Betaproteobacteria</taxon>
        <taxon>Burkholderiales</taxon>
        <taxon>Oxalobacteraceae</taxon>
        <taxon>Telluria group</taxon>
        <taxon>Pseudoduganella</taxon>
    </lineage>
</organism>
<protein>
    <submittedName>
        <fullName evidence="3">Uncharacterized protein</fullName>
    </submittedName>
</protein>
<keyword evidence="5" id="KW-1185">Reference proteome</keyword>
<name>A0A562PHS6_9BURK</name>
<evidence type="ECO:0000313" key="4">
    <source>
        <dbReference type="Proteomes" id="UP000315112"/>
    </source>
</evidence>
<dbReference type="Gene3D" id="1.25.40.10">
    <property type="entry name" value="Tetratricopeptide repeat domain"/>
    <property type="match status" value="1"/>
</dbReference>
<dbReference type="EMBL" id="VLKW01000010">
    <property type="protein sequence ID" value="TWI43977.1"/>
    <property type="molecule type" value="Genomic_DNA"/>
</dbReference>
<evidence type="ECO:0000313" key="3">
    <source>
        <dbReference type="EMBL" id="TWI43977.1"/>
    </source>
</evidence>
<dbReference type="Proteomes" id="UP000437862">
    <property type="component" value="Chromosome"/>
</dbReference>
<feature type="region of interest" description="Disordered" evidence="1">
    <location>
        <begin position="160"/>
        <end position="198"/>
    </location>
</feature>
<dbReference type="OrthoDB" id="6005230at2"/>
<sequence length="198" mass="20737">MTLVIPFGRMGRFVGAAVCAVSLSACTTTPPVVQKPAVPSMEEFLANASQASTSGQKEQAVALWKQAAEAYPSDKTPWSNIAQTRYDAGQYGEAIVNAQEVLVRDPNDRLANSIIAISGLRLSTRALADLSRQNNLSGSIRTESQDLAKLLRESLGEQVLVPPAPAANTTPAKATAAKGRKGKKADSGSAADPFGALK</sequence>
<reference evidence="3 4" key="1">
    <citation type="journal article" date="2015" name="Stand. Genomic Sci.">
        <title>Genomic Encyclopedia of Bacterial and Archaeal Type Strains, Phase III: the genomes of soil and plant-associated and newly described type strains.</title>
        <authorList>
            <person name="Whitman W.B."/>
            <person name="Woyke T."/>
            <person name="Klenk H.P."/>
            <person name="Zhou Y."/>
            <person name="Lilburn T.G."/>
            <person name="Beck B.J."/>
            <person name="De Vos P."/>
            <person name="Vandamme P."/>
            <person name="Eisen J.A."/>
            <person name="Garrity G."/>
            <person name="Hugenholtz P."/>
            <person name="Kyrpides N.C."/>
        </authorList>
    </citation>
    <scope>NUCLEOTIDE SEQUENCE [LARGE SCALE GENOMIC DNA]</scope>
    <source>
        <strain evidence="3 4">CGMCC 1.10685</strain>
    </source>
</reference>